<dbReference type="KEGG" id="plw:D5F53_24230"/>
<evidence type="ECO:0000313" key="1">
    <source>
        <dbReference type="EMBL" id="AYB46213.1"/>
    </source>
</evidence>
<keyword evidence="2" id="KW-1185">Reference proteome</keyword>
<dbReference type="Pfam" id="PF18616">
    <property type="entry name" value="CdiI_3"/>
    <property type="match status" value="1"/>
</dbReference>
<name>A0A385TRM9_PAELA</name>
<accession>A0A385TRM9</accession>
<protein>
    <submittedName>
        <fullName evidence="1">Uncharacterized protein</fullName>
    </submittedName>
</protein>
<evidence type="ECO:0000313" key="2">
    <source>
        <dbReference type="Proteomes" id="UP000266552"/>
    </source>
</evidence>
<gene>
    <name evidence="1" type="ORF">D5F53_24230</name>
</gene>
<dbReference type="CDD" id="cd20691">
    <property type="entry name" value="CdiI_EC536-like"/>
    <property type="match status" value="1"/>
</dbReference>
<dbReference type="InterPro" id="IPR040547">
    <property type="entry name" value="CdiI"/>
</dbReference>
<dbReference type="AlphaFoldDB" id="A0A385TRM9"/>
<reference evidence="1 2" key="1">
    <citation type="submission" date="2018-09" db="EMBL/GenBank/DDBJ databases">
        <title>Genome Sequence of Paenibacillus lautus Strain E7593-69, Azo Dye-Degrading Bacteria, Isolated from Commercial Tattoo Inks.</title>
        <authorList>
            <person name="Nho S.W."/>
            <person name="Kim S.-J."/>
            <person name="Kweon O."/>
            <person name="Cerniglia C.E."/>
        </authorList>
    </citation>
    <scope>NUCLEOTIDE SEQUENCE [LARGE SCALE GENOMIC DNA]</scope>
    <source>
        <strain evidence="1 2">E7593-69</strain>
    </source>
</reference>
<dbReference type="RefSeq" id="WP_119849833.1">
    <property type="nucleotide sequence ID" value="NZ_CP032412.1"/>
</dbReference>
<organism evidence="1 2">
    <name type="scientific">Paenibacillus lautus</name>
    <name type="common">Bacillus lautus</name>
    <dbReference type="NCBI Taxonomy" id="1401"/>
    <lineage>
        <taxon>Bacteria</taxon>
        <taxon>Bacillati</taxon>
        <taxon>Bacillota</taxon>
        <taxon>Bacilli</taxon>
        <taxon>Bacillales</taxon>
        <taxon>Paenibacillaceae</taxon>
        <taxon>Paenibacillus</taxon>
    </lineage>
</organism>
<sequence length="135" mass="15651">MSQTIKEIYSLNQNNQNAEPEYALDKWYARLINKTADEIDLEDVSRMLTQNVFIDLGIKKAMEILSEDPIAGVFYDGQLLELLSAVDLDEFKDLSQLKLLLQEINNNLSNFDWSSEEDQIEYNELLTNCLNRINL</sequence>
<dbReference type="EMBL" id="CP032412">
    <property type="protein sequence ID" value="AYB46213.1"/>
    <property type="molecule type" value="Genomic_DNA"/>
</dbReference>
<proteinExistence type="predicted"/>
<dbReference type="Proteomes" id="UP000266552">
    <property type="component" value="Chromosome"/>
</dbReference>